<keyword evidence="6" id="KW-0539">Nucleus</keyword>
<dbReference type="PANTHER" id="PTHR16515">
    <property type="entry name" value="PR DOMAIN ZINC FINGER PROTEIN"/>
    <property type="match status" value="1"/>
</dbReference>
<feature type="domain" description="C2H2-type" evidence="7">
    <location>
        <begin position="5"/>
        <end position="26"/>
    </location>
</feature>
<evidence type="ECO:0000256" key="6">
    <source>
        <dbReference type="ARBA" id="ARBA00023242"/>
    </source>
</evidence>
<name>A0A3N2PL63_SODAK</name>
<dbReference type="GO" id="GO:0010468">
    <property type="term" value="P:regulation of gene expression"/>
    <property type="evidence" value="ECO:0007669"/>
    <property type="project" value="TreeGrafter"/>
</dbReference>
<evidence type="ECO:0000256" key="2">
    <source>
        <dbReference type="ARBA" id="ARBA00022723"/>
    </source>
</evidence>
<dbReference type="Gene3D" id="3.30.160.60">
    <property type="entry name" value="Classic Zinc Finger"/>
    <property type="match status" value="1"/>
</dbReference>
<reference evidence="8 9" key="1">
    <citation type="journal article" date="2018" name="Mol. Ecol.">
        <title>The obligate alkalophilic soda-lake fungus Sodiomyces alkalinus has shifted to a protein diet.</title>
        <authorList>
            <person name="Grum-Grzhimaylo A.A."/>
            <person name="Falkoski D.L."/>
            <person name="van den Heuvel J."/>
            <person name="Valero-Jimenez C.A."/>
            <person name="Min B."/>
            <person name="Choi I.G."/>
            <person name="Lipzen A."/>
            <person name="Daum C.G."/>
            <person name="Aanen D.K."/>
            <person name="Tsang A."/>
            <person name="Henrissat B."/>
            <person name="Bilanenko E.N."/>
            <person name="de Vries R.P."/>
            <person name="van Kan J.A.L."/>
            <person name="Grigoriev I.V."/>
            <person name="Debets A.J.M."/>
        </authorList>
    </citation>
    <scope>NUCLEOTIDE SEQUENCE [LARGE SCALE GENOMIC DNA]</scope>
    <source>
        <strain evidence="8 9">F11</strain>
    </source>
</reference>
<dbReference type="GO" id="GO:0008270">
    <property type="term" value="F:zinc ion binding"/>
    <property type="evidence" value="ECO:0007669"/>
    <property type="project" value="UniProtKB-KW"/>
</dbReference>
<organism evidence="8 9">
    <name type="scientific">Sodiomyces alkalinus (strain CBS 110278 / VKM F-3762 / F11)</name>
    <name type="common">Alkaliphilic filamentous fungus</name>
    <dbReference type="NCBI Taxonomy" id="1314773"/>
    <lineage>
        <taxon>Eukaryota</taxon>
        <taxon>Fungi</taxon>
        <taxon>Dikarya</taxon>
        <taxon>Ascomycota</taxon>
        <taxon>Pezizomycotina</taxon>
        <taxon>Sordariomycetes</taxon>
        <taxon>Hypocreomycetidae</taxon>
        <taxon>Glomerellales</taxon>
        <taxon>Plectosphaerellaceae</taxon>
        <taxon>Sodiomyces</taxon>
    </lineage>
</organism>
<dbReference type="SMART" id="SM00355">
    <property type="entry name" value="ZnF_C2H2"/>
    <property type="match status" value="5"/>
</dbReference>
<evidence type="ECO:0000256" key="5">
    <source>
        <dbReference type="ARBA" id="ARBA00022833"/>
    </source>
</evidence>
<evidence type="ECO:0000313" key="9">
    <source>
        <dbReference type="Proteomes" id="UP000272025"/>
    </source>
</evidence>
<proteinExistence type="predicted"/>
<keyword evidence="2" id="KW-0479">Metal-binding</keyword>
<keyword evidence="9" id="KW-1185">Reference proteome</keyword>
<evidence type="ECO:0000256" key="3">
    <source>
        <dbReference type="ARBA" id="ARBA00022737"/>
    </source>
</evidence>
<accession>A0A3N2PL63</accession>
<evidence type="ECO:0000256" key="1">
    <source>
        <dbReference type="ARBA" id="ARBA00004123"/>
    </source>
</evidence>
<dbReference type="AlphaFoldDB" id="A0A3N2PL63"/>
<dbReference type="PANTHER" id="PTHR16515:SF66">
    <property type="entry name" value="C2H2-TYPE DOMAIN-CONTAINING PROTEIN"/>
    <property type="match status" value="1"/>
</dbReference>
<dbReference type="InterPro" id="IPR013087">
    <property type="entry name" value="Znf_C2H2_type"/>
</dbReference>
<comment type="subcellular location">
    <subcellularLocation>
        <location evidence="1">Nucleus</location>
    </subcellularLocation>
</comment>
<dbReference type="RefSeq" id="XP_028462966.1">
    <property type="nucleotide sequence ID" value="XM_028615284.1"/>
</dbReference>
<dbReference type="GeneID" id="39583761"/>
<keyword evidence="4" id="KW-0863">Zinc-finger</keyword>
<protein>
    <recommendedName>
        <fullName evidence="7">C2H2-type domain-containing protein</fullName>
    </recommendedName>
</protein>
<evidence type="ECO:0000259" key="7">
    <source>
        <dbReference type="PROSITE" id="PS00028"/>
    </source>
</evidence>
<keyword evidence="3" id="KW-0677">Repeat</keyword>
<sequence length="229" mass="26629">EMVDCKACNRSFGSLESLGQHDSSKHRSIYCERCRRFFSYPQAKQQHIVDSPRHNICHFCSDKPDFHSDEDLTEHLVEEHNMCDICERMFSQPLAMKPTCDTLDIQRLTLHVSQHRKTHAAKNTECYGCDRRFTSRSAMVLHLEAGTCESGVDADFVTQRALEYPRRYVYLCTDDPDFDFKCPACERPFTWMSGLLQHVENAESCNTQQDAWEPLLGFLSYLARTIRRT</sequence>
<dbReference type="STRING" id="1314773.A0A3N2PL63"/>
<gene>
    <name evidence="8" type="ORF">SODALDRAFT_395054</name>
</gene>
<dbReference type="PROSITE" id="PS00028">
    <property type="entry name" value="ZINC_FINGER_C2H2_1"/>
    <property type="match status" value="1"/>
</dbReference>
<feature type="non-terminal residue" evidence="8">
    <location>
        <position position="1"/>
    </location>
</feature>
<evidence type="ECO:0000256" key="4">
    <source>
        <dbReference type="ARBA" id="ARBA00022771"/>
    </source>
</evidence>
<dbReference type="Proteomes" id="UP000272025">
    <property type="component" value="Unassembled WGS sequence"/>
</dbReference>
<dbReference type="GO" id="GO:0005634">
    <property type="term" value="C:nucleus"/>
    <property type="evidence" value="ECO:0007669"/>
    <property type="project" value="UniProtKB-SubCell"/>
</dbReference>
<keyword evidence="5" id="KW-0862">Zinc</keyword>
<evidence type="ECO:0000313" key="8">
    <source>
        <dbReference type="EMBL" id="ROT35160.1"/>
    </source>
</evidence>
<dbReference type="InterPro" id="IPR050331">
    <property type="entry name" value="Zinc_finger"/>
</dbReference>
<dbReference type="EMBL" id="ML119062">
    <property type="protein sequence ID" value="ROT35160.1"/>
    <property type="molecule type" value="Genomic_DNA"/>
</dbReference>
<dbReference type="OrthoDB" id="6105938at2759"/>